<reference evidence="1 2" key="1">
    <citation type="journal article" date="2014" name="Agronomy (Basel)">
        <title>A Draft Genome Sequence for Ensete ventricosum, the Drought-Tolerant Tree Against Hunger.</title>
        <authorList>
            <person name="Harrison J."/>
            <person name="Moore K.A."/>
            <person name="Paszkiewicz K."/>
            <person name="Jones T."/>
            <person name="Grant M."/>
            <person name="Ambacheew D."/>
            <person name="Muzemil S."/>
            <person name="Studholme D.J."/>
        </authorList>
    </citation>
    <scope>NUCLEOTIDE SEQUENCE [LARGE SCALE GENOMIC DNA]</scope>
</reference>
<evidence type="ECO:0000313" key="2">
    <source>
        <dbReference type="Proteomes" id="UP000287651"/>
    </source>
</evidence>
<sequence length="200" mass="22043">MMTVPSQCEDSHLKPCTFELARSLLGTELKLGRMDGDSELGSGSRLLEWCKSLYSGCCRSSVPGNPVALVAYLVVVRFHHARCPCGRLYDYWGIGLTCVRSVVRPLGIRPYMCQVSRFGGRSPVSFAPTHRGVPEVVENLSQPGSAQLVALPCRLLGRVPRSRDYPDSGLFHGVLSPLQESGRLLPYRSGRFLSQRGTFQ</sequence>
<evidence type="ECO:0000313" key="1">
    <source>
        <dbReference type="EMBL" id="RRT31626.1"/>
    </source>
</evidence>
<accession>A0A426WWI7</accession>
<proteinExistence type="predicted"/>
<gene>
    <name evidence="1" type="ORF">B296_00045660</name>
</gene>
<dbReference type="AlphaFoldDB" id="A0A426WWI7"/>
<name>A0A426WWI7_ENSVE</name>
<comment type="caution">
    <text evidence="1">The sequence shown here is derived from an EMBL/GenBank/DDBJ whole genome shotgun (WGS) entry which is preliminary data.</text>
</comment>
<dbReference type="Proteomes" id="UP000287651">
    <property type="component" value="Unassembled WGS sequence"/>
</dbReference>
<protein>
    <submittedName>
        <fullName evidence="1">Uncharacterized protein</fullName>
    </submittedName>
</protein>
<dbReference type="EMBL" id="AMZH03037455">
    <property type="protein sequence ID" value="RRT31626.1"/>
    <property type="molecule type" value="Genomic_DNA"/>
</dbReference>
<organism evidence="1 2">
    <name type="scientific">Ensete ventricosum</name>
    <name type="common">Abyssinian banana</name>
    <name type="synonym">Musa ensete</name>
    <dbReference type="NCBI Taxonomy" id="4639"/>
    <lineage>
        <taxon>Eukaryota</taxon>
        <taxon>Viridiplantae</taxon>
        <taxon>Streptophyta</taxon>
        <taxon>Embryophyta</taxon>
        <taxon>Tracheophyta</taxon>
        <taxon>Spermatophyta</taxon>
        <taxon>Magnoliopsida</taxon>
        <taxon>Liliopsida</taxon>
        <taxon>Zingiberales</taxon>
        <taxon>Musaceae</taxon>
        <taxon>Ensete</taxon>
    </lineage>
</organism>